<gene>
    <name evidence="12" type="ordered locus">Arad_7809</name>
</gene>
<organism evidence="12 13">
    <name type="scientific">Rhizobium rhizogenes (strain K84 / ATCC BAA-868)</name>
    <name type="common">Agrobacterium radiobacter</name>
    <dbReference type="NCBI Taxonomy" id="311403"/>
    <lineage>
        <taxon>Bacteria</taxon>
        <taxon>Pseudomonadati</taxon>
        <taxon>Pseudomonadota</taxon>
        <taxon>Alphaproteobacteria</taxon>
        <taxon>Hyphomicrobiales</taxon>
        <taxon>Rhizobiaceae</taxon>
        <taxon>Rhizobium/Agrobacterium group</taxon>
        <taxon>Rhizobium</taxon>
    </lineage>
</organism>
<dbReference type="EMBL" id="CP000629">
    <property type="protein sequence ID" value="ACM29232.1"/>
    <property type="molecule type" value="Genomic_DNA"/>
</dbReference>
<dbReference type="Gene3D" id="3.30.70.100">
    <property type="match status" value="1"/>
</dbReference>
<dbReference type="InterPro" id="IPR049142">
    <property type="entry name" value="MS_channel_1st"/>
</dbReference>
<name>B9JNV1_RHIR8</name>
<reference evidence="12 13" key="1">
    <citation type="journal article" date="2009" name="J. Bacteriol.">
        <title>Genome sequences of three Agrobacterium biovars help elucidate the evolution of multichromosome genomes in bacteria.</title>
        <authorList>
            <person name="Slater S.C."/>
            <person name="Goldman B.S."/>
            <person name="Goodner B."/>
            <person name="Setubal J.C."/>
            <person name="Farrand S.K."/>
            <person name="Nester E.W."/>
            <person name="Burr T.J."/>
            <person name="Banta L."/>
            <person name="Dickerman A.W."/>
            <person name="Paulsen I."/>
            <person name="Otten L."/>
            <person name="Suen G."/>
            <person name="Welch R."/>
            <person name="Almeida N.F."/>
            <person name="Arnold F."/>
            <person name="Burton O.T."/>
            <person name="Du Z."/>
            <person name="Ewing A."/>
            <person name="Godsy E."/>
            <person name="Heisel S."/>
            <person name="Houmiel K.L."/>
            <person name="Jhaveri J."/>
            <person name="Lu J."/>
            <person name="Miller N.M."/>
            <person name="Norton S."/>
            <person name="Chen Q."/>
            <person name="Phoolcharoen W."/>
            <person name="Ohlin V."/>
            <person name="Ondrusek D."/>
            <person name="Pride N."/>
            <person name="Stricklin S.L."/>
            <person name="Sun J."/>
            <person name="Wheeler C."/>
            <person name="Wilson L."/>
            <person name="Zhu H."/>
            <person name="Wood D.W."/>
        </authorList>
    </citation>
    <scope>NUCLEOTIDE SEQUENCE [LARGE SCALE GENOMIC DNA]</scope>
    <source>
        <strain evidence="13">K84 / ATCC BAA-868</strain>
    </source>
</reference>
<evidence type="ECO:0000256" key="5">
    <source>
        <dbReference type="ARBA" id="ARBA00022989"/>
    </source>
</evidence>
<dbReference type="eggNOG" id="COG0668">
    <property type="taxonomic scope" value="Bacteria"/>
</dbReference>
<feature type="transmembrane region" description="Helical" evidence="7">
    <location>
        <begin position="225"/>
        <end position="244"/>
    </location>
</feature>
<comment type="similarity">
    <text evidence="2">Belongs to the MscS (TC 1.A.23) family.</text>
</comment>
<feature type="transmembrane region" description="Helical" evidence="7">
    <location>
        <begin position="199"/>
        <end position="219"/>
    </location>
</feature>
<feature type="transmembrane region" description="Helical" evidence="7">
    <location>
        <begin position="163"/>
        <end position="187"/>
    </location>
</feature>
<keyword evidence="8" id="KW-0732">Signal</keyword>
<dbReference type="GO" id="GO:0005886">
    <property type="term" value="C:plasma membrane"/>
    <property type="evidence" value="ECO:0007669"/>
    <property type="project" value="UniProtKB-SubCell"/>
</dbReference>
<keyword evidence="4 7" id="KW-0812">Transmembrane</keyword>
<dbReference type="RefSeq" id="WP_012649557.1">
    <property type="nucleotide sequence ID" value="NC_011983.1"/>
</dbReference>
<dbReference type="Pfam" id="PF00924">
    <property type="entry name" value="MS_channel_2nd"/>
    <property type="match status" value="1"/>
</dbReference>
<proteinExistence type="inferred from homology"/>
<evidence type="ECO:0000256" key="7">
    <source>
        <dbReference type="SAM" id="Phobius"/>
    </source>
</evidence>
<dbReference type="InterPro" id="IPR006685">
    <property type="entry name" value="MscS_channel_2nd"/>
</dbReference>
<dbReference type="PANTHER" id="PTHR30460:SF0">
    <property type="entry name" value="MODERATE CONDUCTANCE MECHANOSENSITIVE CHANNEL YBIO"/>
    <property type="match status" value="1"/>
</dbReference>
<feature type="transmembrane region" description="Helical" evidence="7">
    <location>
        <begin position="136"/>
        <end position="157"/>
    </location>
</feature>
<feature type="transmembrane region" description="Helical" evidence="7">
    <location>
        <begin position="346"/>
        <end position="367"/>
    </location>
</feature>
<evidence type="ECO:0000256" key="2">
    <source>
        <dbReference type="ARBA" id="ARBA00008017"/>
    </source>
</evidence>
<dbReference type="PANTHER" id="PTHR30460">
    <property type="entry name" value="MODERATE CONDUCTANCE MECHANOSENSITIVE CHANNEL YBIO"/>
    <property type="match status" value="1"/>
</dbReference>
<evidence type="ECO:0000256" key="8">
    <source>
        <dbReference type="SAM" id="SignalP"/>
    </source>
</evidence>
<dbReference type="Proteomes" id="UP000001600">
    <property type="component" value="Chromosome 2"/>
</dbReference>
<dbReference type="Pfam" id="PF21088">
    <property type="entry name" value="MS_channel_1st"/>
    <property type="match status" value="1"/>
</dbReference>
<dbReference type="STRING" id="311403.Arad_7809"/>
<dbReference type="InterPro" id="IPR010920">
    <property type="entry name" value="LSM_dom_sf"/>
</dbReference>
<dbReference type="GO" id="GO:0008381">
    <property type="term" value="F:mechanosensitive monoatomic ion channel activity"/>
    <property type="evidence" value="ECO:0007669"/>
    <property type="project" value="InterPro"/>
</dbReference>
<evidence type="ECO:0000259" key="9">
    <source>
        <dbReference type="Pfam" id="PF00924"/>
    </source>
</evidence>
<sequence length="638" mass="68905">MRWLALGLLIFCMSVTANAQTSRPQKVDELVQLLRDPDVRSWLEKEAPSVAASADVGSKDFLSAWEAATRSRVDDILAAFPRIPGQLAEAVSRTRQEAISHGFAPVVIILVGLIAIGAMAERLFAREWRANASDLAAARLLPLAVFATVMAIVFFAVEWPPLVRMVLLVSLLALVAYRIVSALISMAAPPPSILRRARLFVAVLILAVASASLGAPLSVDPAVTLAISWCFSIALLLLAVEAVWMTAAKPLRTKVALTVFLLAIWLLWCLGLKGLFWLGVYALALPAIVRTVGNAAEVMFPSKPDSTRHVLVGHGSRSLVILLAVAWLSLVWRLDPNSLTRIDPAVGAIAHGLLKSVIILLGADIIWHLARSWIDRTLAIQGDTLPADETARRARLHTLLPIFRNVLAVMVIVMAALIILSELGVKIGPLLAGAGIFGVALGFGSQTLVKDVISGVFYMLDDAFRVGEYIQAKSYKGTVEGFSLRSVRLRHHRGPVFTVPFGELGAVENLSRDWAIDKFKISVGYNTDIDKARKILKEIGATLLADPELGPLFIQPLKMKGVEEFGDYGMVLSFAMTTVPGQQTFIRRKAYAMIRDAFQKNGIDFAQPSVQVGDDKTAAAAATAIKVSAEAKLPAAEG</sequence>
<dbReference type="Gene3D" id="1.10.287.1260">
    <property type="match status" value="1"/>
</dbReference>
<evidence type="ECO:0000256" key="4">
    <source>
        <dbReference type="ARBA" id="ARBA00022692"/>
    </source>
</evidence>
<dbReference type="HOGENOM" id="CLU_013626_3_1_5"/>
<feature type="chain" id="PRO_5002884889" evidence="8">
    <location>
        <begin position="20"/>
        <end position="638"/>
    </location>
</feature>
<evidence type="ECO:0000259" key="10">
    <source>
        <dbReference type="Pfam" id="PF21082"/>
    </source>
</evidence>
<dbReference type="InterPro" id="IPR049278">
    <property type="entry name" value="MS_channel_C"/>
</dbReference>
<accession>B9JNV1</accession>
<dbReference type="KEGG" id="ara:Arad_7809"/>
<keyword evidence="6 7" id="KW-0472">Membrane</keyword>
<dbReference type="InterPro" id="IPR011014">
    <property type="entry name" value="MscS_channel_TM-2"/>
</dbReference>
<protein>
    <submittedName>
        <fullName evidence="12">Small-conductance mechanosensitive channel transmembrane protein</fullName>
    </submittedName>
</protein>
<evidence type="ECO:0000256" key="1">
    <source>
        <dbReference type="ARBA" id="ARBA00004651"/>
    </source>
</evidence>
<evidence type="ECO:0000256" key="3">
    <source>
        <dbReference type="ARBA" id="ARBA00022475"/>
    </source>
</evidence>
<dbReference type="InterPro" id="IPR045276">
    <property type="entry name" value="YbiO_bact"/>
</dbReference>
<keyword evidence="5 7" id="KW-1133">Transmembrane helix</keyword>
<feature type="transmembrane region" description="Helical" evidence="7">
    <location>
        <begin position="314"/>
        <end position="334"/>
    </location>
</feature>
<dbReference type="SUPFAM" id="SSF82689">
    <property type="entry name" value="Mechanosensitive channel protein MscS (YggB), C-terminal domain"/>
    <property type="match status" value="1"/>
</dbReference>
<dbReference type="InterPro" id="IPR023408">
    <property type="entry name" value="MscS_beta-dom_sf"/>
</dbReference>
<dbReference type="AlphaFoldDB" id="B9JNV1"/>
<evidence type="ECO:0000313" key="13">
    <source>
        <dbReference type="Proteomes" id="UP000001600"/>
    </source>
</evidence>
<comment type="subcellular location">
    <subcellularLocation>
        <location evidence="1">Cell membrane</location>
        <topology evidence="1">Multi-pass membrane protein</topology>
    </subcellularLocation>
</comment>
<dbReference type="SUPFAM" id="SSF82861">
    <property type="entry name" value="Mechanosensitive channel protein MscS (YggB), transmembrane region"/>
    <property type="match status" value="1"/>
</dbReference>
<feature type="transmembrane region" description="Helical" evidence="7">
    <location>
        <begin position="102"/>
        <end position="124"/>
    </location>
</feature>
<feature type="transmembrane region" description="Helical" evidence="7">
    <location>
        <begin position="402"/>
        <end position="421"/>
    </location>
</feature>
<feature type="transmembrane region" description="Helical" evidence="7">
    <location>
        <begin position="427"/>
        <end position="449"/>
    </location>
</feature>
<dbReference type="InterPro" id="IPR011066">
    <property type="entry name" value="MscS_channel_C_sf"/>
</dbReference>
<evidence type="ECO:0000256" key="6">
    <source>
        <dbReference type="ARBA" id="ARBA00023136"/>
    </source>
</evidence>
<feature type="signal peptide" evidence="8">
    <location>
        <begin position="1"/>
        <end position="19"/>
    </location>
</feature>
<evidence type="ECO:0000313" key="12">
    <source>
        <dbReference type="EMBL" id="ACM29232.1"/>
    </source>
</evidence>
<feature type="domain" description="Mechanosensitive ion channel transmembrane helices 2/3" evidence="11">
    <location>
        <begin position="405"/>
        <end position="446"/>
    </location>
</feature>
<keyword evidence="3" id="KW-1003">Cell membrane</keyword>
<feature type="domain" description="Mechanosensitive ion channel MscS" evidence="9">
    <location>
        <begin position="447"/>
        <end position="512"/>
    </location>
</feature>
<dbReference type="SUPFAM" id="SSF50182">
    <property type="entry name" value="Sm-like ribonucleoproteins"/>
    <property type="match status" value="1"/>
</dbReference>
<feature type="domain" description="Mechanosensitive ion channel MscS C-terminal" evidence="10">
    <location>
        <begin position="518"/>
        <end position="605"/>
    </location>
</feature>
<evidence type="ECO:0000259" key="11">
    <source>
        <dbReference type="Pfam" id="PF21088"/>
    </source>
</evidence>
<dbReference type="Pfam" id="PF21082">
    <property type="entry name" value="MS_channel_3rd"/>
    <property type="match status" value="1"/>
</dbReference>
<dbReference type="Gene3D" id="2.30.30.60">
    <property type="match status" value="1"/>
</dbReference>